<dbReference type="AlphaFoldDB" id="A0A8S9V4Q3"/>
<dbReference type="InterPro" id="IPR032675">
    <property type="entry name" value="LRR_dom_sf"/>
</dbReference>
<dbReference type="Pfam" id="PF13516">
    <property type="entry name" value="LRR_6"/>
    <property type="match status" value="3"/>
</dbReference>
<sequence length="486" mass="52421">MSLQDFVHSYEMESLQLGITARRDVITRMADFFPASEDDGLSSSFQATSQALAARRVKNTDEIPDMVLVLAGNTREGFHYRLRNIQLVALANALHTSQVPGLVGLDLRYNHLGEHEEDVVQIETDSNEDEEEGERDEREFLLDTASSLGRLLQPTPAYVCRIAELNLQGNRLGSESCRLLCTALGAAGAVSPLRRLNLNGNPLGSAGGHAIAALLSATTCPLQDLDVGNSGLDVSNLIAIAQSLRANRSLKALNLDNPVVKTTEEEAIQYIGKMLQVNRVLTGLSLAKHQMTDHGAQVLAERLLDNRSLRRLVLRANRIGSSGASALAALMLRHPTLAEFDLSANRVGDAGAKAFATVLKANTATPLETLSLCSTSLTDEGMAALANACLKPQNPEAGSRLRCLLLLGNTFGLKASPLVLELCEPGGRFHTYGVETDFLPRLVDDEVLVAHQDNEAFPQICITQAINLSTVITISHNLCDKMSNSL</sequence>
<protein>
    <submittedName>
        <fullName evidence="2">Leucine Rich repeat</fullName>
    </submittedName>
</protein>
<accession>A0A8S9V4Q3</accession>
<gene>
    <name evidence="2" type="ORF">GN958_ATG02317</name>
</gene>
<dbReference type="EMBL" id="JAACNO010000267">
    <property type="protein sequence ID" value="KAF4148476.1"/>
    <property type="molecule type" value="Genomic_DNA"/>
</dbReference>
<evidence type="ECO:0000313" key="2">
    <source>
        <dbReference type="EMBL" id="KAF4148476.1"/>
    </source>
</evidence>
<dbReference type="Proteomes" id="UP000704712">
    <property type="component" value="Unassembled WGS sequence"/>
</dbReference>
<evidence type="ECO:0000256" key="1">
    <source>
        <dbReference type="ARBA" id="ARBA00022737"/>
    </source>
</evidence>
<dbReference type="Gene3D" id="3.80.10.10">
    <property type="entry name" value="Ribonuclease Inhibitor"/>
    <property type="match status" value="3"/>
</dbReference>
<dbReference type="InterPro" id="IPR052201">
    <property type="entry name" value="LRR-containing_regulator"/>
</dbReference>
<keyword evidence="1" id="KW-0677">Repeat</keyword>
<reference evidence="2" key="1">
    <citation type="submission" date="2020-03" db="EMBL/GenBank/DDBJ databases">
        <title>Hybrid Assembly of Korean Phytophthora infestans isolates.</title>
        <authorList>
            <person name="Prokchorchik M."/>
            <person name="Lee Y."/>
            <person name="Seo J."/>
            <person name="Cho J.-H."/>
            <person name="Park Y.-E."/>
            <person name="Jang D.-C."/>
            <person name="Im J.-S."/>
            <person name="Choi J.-G."/>
            <person name="Park H.-J."/>
            <person name="Lee G.-B."/>
            <person name="Lee Y.-G."/>
            <person name="Hong S.-Y."/>
            <person name="Cho K."/>
            <person name="Sohn K.H."/>
        </authorList>
    </citation>
    <scope>NUCLEOTIDE SEQUENCE</scope>
    <source>
        <strain evidence="2">KR_2_A2</strain>
    </source>
</reference>
<dbReference type="PANTHER" id="PTHR24111">
    <property type="entry name" value="LEUCINE-RICH REPEAT-CONTAINING PROTEIN 34"/>
    <property type="match status" value="1"/>
</dbReference>
<dbReference type="PANTHER" id="PTHR24111:SF0">
    <property type="entry name" value="LEUCINE-RICH REPEAT-CONTAINING PROTEIN"/>
    <property type="match status" value="1"/>
</dbReference>
<dbReference type="SMART" id="SM00368">
    <property type="entry name" value="LRR_RI"/>
    <property type="match status" value="7"/>
</dbReference>
<dbReference type="SUPFAM" id="SSF52047">
    <property type="entry name" value="RNI-like"/>
    <property type="match status" value="1"/>
</dbReference>
<dbReference type="InterPro" id="IPR001611">
    <property type="entry name" value="Leu-rich_rpt"/>
</dbReference>
<name>A0A8S9V4Q3_PHYIN</name>
<evidence type="ECO:0000313" key="3">
    <source>
        <dbReference type="Proteomes" id="UP000704712"/>
    </source>
</evidence>
<comment type="caution">
    <text evidence="2">The sequence shown here is derived from an EMBL/GenBank/DDBJ whole genome shotgun (WGS) entry which is preliminary data.</text>
</comment>
<proteinExistence type="predicted"/>
<organism evidence="2 3">
    <name type="scientific">Phytophthora infestans</name>
    <name type="common">Potato late blight agent</name>
    <name type="synonym">Botrytis infestans</name>
    <dbReference type="NCBI Taxonomy" id="4787"/>
    <lineage>
        <taxon>Eukaryota</taxon>
        <taxon>Sar</taxon>
        <taxon>Stramenopiles</taxon>
        <taxon>Oomycota</taxon>
        <taxon>Peronosporomycetes</taxon>
        <taxon>Peronosporales</taxon>
        <taxon>Peronosporaceae</taxon>
        <taxon>Phytophthora</taxon>
    </lineage>
</organism>